<dbReference type="SMART" id="SM00360">
    <property type="entry name" value="RRM"/>
    <property type="match status" value="1"/>
</dbReference>
<dbReference type="Gene3D" id="3.30.70.330">
    <property type="match status" value="1"/>
</dbReference>
<dbReference type="InterPro" id="IPR035979">
    <property type="entry name" value="RBD_domain_sf"/>
</dbReference>
<dbReference type="GO" id="GO:0007283">
    <property type="term" value="P:spermatogenesis"/>
    <property type="evidence" value="ECO:0007669"/>
    <property type="project" value="UniProtKB-KW"/>
</dbReference>
<dbReference type="FunFam" id="3.30.70.330:FF:000167">
    <property type="entry name" value="protein boule-like isoform X1"/>
    <property type="match status" value="1"/>
</dbReference>
<evidence type="ECO:0000256" key="3">
    <source>
        <dbReference type="ARBA" id="ARBA00022490"/>
    </source>
</evidence>
<feature type="region of interest" description="Disordered" evidence="9">
    <location>
        <begin position="1"/>
        <end position="22"/>
    </location>
</feature>
<dbReference type="GO" id="GO:0070935">
    <property type="term" value="P:3'-UTR-mediated mRNA stabilization"/>
    <property type="evidence" value="ECO:0007669"/>
    <property type="project" value="TreeGrafter"/>
</dbReference>
<dbReference type="EMBL" id="JARKIK010000066">
    <property type="protein sequence ID" value="KAK8729723.1"/>
    <property type="molecule type" value="Genomic_DNA"/>
</dbReference>
<dbReference type="AlphaFoldDB" id="A0AAW0WR18"/>
<dbReference type="EMBL" id="JARKIK010000066">
    <property type="protein sequence ID" value="KAK8729721.1"/>
    <property type="molecule type" value="Genomic_DNA"/>
</dbReference>
<feature type="domain" description="RRM" evidence="10">
    <location>
        <begin position="33"/>
        <end position="110"/>
    </location>
</feature>
<sequence length="250" mass="27169">MSSPNSAEVSGSPSPAPSSIGNNAPKYGTLVPNRVFVGGISASTTEQDLLELFSQYGAVKATKIISDRAGVSKGYGFVTFETEEEARRLTQEADNIMLKDRKLNIAPAIKKQVSDVGYMKTYSPHLIESSSNVMGSGGTVFYSNGTTYATYGNTVPVLAPTEYHATFPQAPAAPTTPTAYPSLVYPQPVYYPHQYQYQPTQTVQPQWGAASQWRWMSPISYAQHPAGSYISSDGMYTQASPTYIVPDRTY</sequence>
<dbReference type="InterPro" id="IPR012677">
    <property type="entry name" value="Nucleotide-bd_a/b_plait_sf"/>
</dbReference>
<evidence type="ECO:0000313" key="12">
    <source>
        <dbReference type="Proteomes" id="UP001445076"/>
    </source>
</evidence>
<evidence type="ECO:0000256" key="7">
    <source>
        <dbReference type="ARBA" id="ARBA00022884"/>
    </source>
</evidence>
<organism evidence="11 12">
    <name type="scientific">Cherax quadricarinatus</name>
    <name type="common">Australian red claw crayfish</name>
    <dbReference type="NCBI Taxonomy" id="27406"/>
    <lineage>
        <taxon>Eukaryota</taxon>
        <taxon>Metazoa</taxon>
        <taxon>Ecdysozoa</taxon>
        <taxon>Arthropoda</taxon>
        <taxon>Crustacea</taxon>
        <taxon>Multicrustacea</taxon>
        <taxon>Malacostraca</taxon>
        <taxon>Eumalacostraca</taxon>
        <taxon>Eucarida</taxon>
        <taxon>Decapoda</taxon>
        <taxon>Pleocyemata</taxon>
        <taxon>Astacidea</taxon>
        <taxon>Parastacoidea</taxon>
        <taxon>Parastacidae</taxon>
        <taxon>Cherax</taxon>
    </lineage>
</organism>
<dbReference type="GO" id="GO:0051321">
    <property type="term" value="P:meiotic cell cycle"/>
    <property type="evidence" value="ECO:0007669"/>
    <property type="project" value="UniProtKB-ARBA"/>
</dbReference>
<gene>
    <name evidence="11" type="ORF">OTU49_008285</name>
</gene>
<keyword evidence="4" id="KW-0221">Differentiation</keyword>
<dbReference type="EMBL" id="JARKIK010000066">
    <property type="protein sequence ID" value="KAK8729720.1"/>
    <property type="molecule type" value="Genomic_DNA"/>
</dbReference>
<comment type="caution">
    <text evidence="11">The sequence shown here is derived from an EMBL/GenBank/DDBJ whole genome shotgun (WGS) entry which is preliminary data.</text>
</comment>
<dbReference type="PANTHER" id="PTHR11176">
    <property type="entry name" value="BOULE-RELATED"/>
    <property type="match status" value="1"/>
</dbReference>
<dbReference type="SUPFAM" id="SSF54928">
    <property type="entry name" value="RNA-binding domain, RBD"/>
    <property type="match status" value="1"/>
</dbReference>
<dbReference type="CDD" id="cd12412">
    <property type="entry name" value="RRM_DAZL_BOULE"/>
    <property type="match status" value="1"/>
</dbReference>
<evidence type="ECO:0000259" key="10">
    <source>
        <dbReference type="PROSITE" id="PS50102"/>
    </source>
</evidence>
<comment type="subcellular location">
    <subcellularLocation>
        <location evidence="1">Cytoplasm</location>
    </subcellularLocation>
</comment>
<reference evidence="11 12" key="1">
    <citation type="journal article" date="2024" name="BMC Genomics">
        <title>Genome assembly of redclaw crayfish (Cherax quadricarinatus) provides insights into its immune adaptation and hypoxia tolerance.</title>
        <authorList>
            <person name="Liu Z."/>
            <person name="Zheng J."/>
            <person name="Li H."/>
            <person name="Fang K."/>
            <person name="Wang S."/>
            <person name="He J."/>
            <person name="Zhou D."/>
            <person name="Weng S."/>
            <person name="Chi M."/>
            <person name="Gu Z."/>
            <person name="He J."/>
            <person name="Li F."/>
            <person name="Wang M."/>
        </authorList>
    </citation>
    <scope>NUCLEOTIDE SEQUENCE [LARGE SCALE GENOMIC DNA]</scope>
    <source>
        <strain evidence="11">ZL_2023a</strain>
    </source>
</reference>
<dbReference type="Pfam" id="PF00076">
    <property type="entry name" value="RRM_1"/>
    <property type="match status" value="1"/>
</dbReference>
<dbReference type="InterPro" id="IPR000504">
    <property type="entry name" value="RRM_dom"/>
</dbReference>
<dbReference type="EMBL" id="JARKIK010000066">
    <property type="protein sequence ID" value="KAK8729719.1"/>
    <property type="molecule type" value="Genomic_DNA"/>
</dbReference>
<keyword evidence="12" id="KW-1185">Reference proteome</keyword>
<keyword evidence="3" id="KW-0963">Cytoplasm</keyword>
<dbReference type="InterPro" id="IPR034988">
    <property type="entry name" value="DAZ_BOULE_RRM"/>
</dbReference>
<keyword evidence="7 8" id="KW-0694">RNA-binding</keyword>
<dbReference type="GO" id="GO:0030154">
    <property type="term" value="P:cell differentiation"/>
    <property type="evidence" value="ECO:0007669"/>
    <property type="project" value="UniProtKB-KW"/>
</dbReference>
<evidence type="ECO:0000256" key="9">
    <source>
        <dbReference type="SAM" id="MobiDB-lite"/>
    </source>
</evidence>
<evidence type="ECO:0000256" key="8">
    <source>
        <dbReference type="PROSITE-ProRule" id="PRU00176"/>
    </source>
</evidence>
<dbReference type="Proteomes" id="UP001445076">
    <property type="component" value="Unassembled WGS sequence"/>
</dbReference>
<dbReference type="GO" id="GO:0003730">
    <property type="term" value="F:mRNA 3'-UTR binding"/>
    <property type="evidence" value="ECO:0007669"/>
    <property type="project" value="TreeGrafter"/>
</dbReference>
<dbReference type="GO" id="GO:0045948">
    <property type="term" value="P:positive regulation of translational initiation"/>
    <property type="evidence" value="ECO:0007669"/>
    <property type="project" value="TreeGrafter"/>
</dbReference>
<evidence type="ECO:0000256" key="4">
    <source>
        <dbReference type="ARBA" id="ARBA00022782"/>
    </source>
</evidence>
<keyword evidence="2" id="KW-0217">Developmental protein</keyword>
<dbReference type="SMART" id="SM00361">
    <property type="entry name" value="RRM_1"/>
    <property type="match status" value="1"/>
</dbReference>
<dbReference type="GO" id="GO:0008494">
    <property type="term" value="F:translation activator activity"/>
    <property type="evidence" value="ECO:0007669"/>
    <property type="project" value="TreeGrafter"/>
</dbReference>
<reference evidence="11" key="2">
    <citation type="submission" date="2024-01" db="EMBL/GenBank/DDBJ databases">
        <authorList>
            <person name="He J."/>
            <person name="Wang M."/>
            <person name="Zheng J."/>
            <person name="Liu Z."/>
        </authorList>
    </citation>
    <scope>NUCLEOTIDE SEQUENCE</scope>
    <source>
        <strain evidence="11">ZL_2023a</strain>
        <tissue evidence="11">Muscle</tissue>
    </source>
</reference>
<dbReference type="PROSITE" id="PS50102">
    <property type="entry name" value="RRM"/>
    <property type="match status" value="1"/>
</dbReference>
<protein>
    <recommendedName>
        <fullName evidence="10">RRM domain-containing protein</fullName>
    </recommendedName>
</protein>
<proteinExistence type="predicted"/>
<evidence type="ECO:0000313" key="11">
    <source>
        <dbReference type="EMBL" id="KAK8729721.1"/>
    </source>
</evidence>
<dbReference type="PANTHER" id="PTHR11176:SF57">
    <property type="entry name" value="PROTEIN BOULE"/>
    <property type="match status" value="1"/>
</dbReference>
<dbReference type="InterPro" id="IPR003954">
    <property type="entry name" value="RRM_euk-type"/>
</dbReference>
<evidence type="ECO:0000256" key="2">
    <source>
        <dbReference type="ARBA" id="ARBA00022473"/>
    </source>
</evidence>
<feature type="compositionally biased region" description="Low complexity" evidence="9">
    <location>
        <begin position="10"/>
        <end position="22"/>
    </location>
</feature>
<keyword evidence="6" id="KW-0744">Spermatogenesis</keyword>
<keyword evidence="5" id="KW-0810">Translation regulation</keyword>
<evidence type="ECO:0000256" key="1">
    <source>
        <dbReference type="ARBA" id="ARBA00004496"/>
    </source>
</evidence>
<evidence type="ECO:0000256" key="6">
    <source>
        <dbReference type="ARBA" id="ARBA00022871"/>
    </source>
</evidence>
<dbReference type="GO" id="GO:0005737">
    <property type="term" value="C:cytoplasm"/>
    <property type="evidence" value="ECO:0007669"/>
    <property type="project" value="UniProtKB-SubCell"/>
</dbReference>
<accession>A0AAW0WR18</accession>
<name>A0AAW0WR18_CHEQU</name>
<evidence type="ECO:0000256" key="5">
    <source>
        <dbReference type="ARBA" id="ARBA00022845"/>
    </source>
</evidence>